<comment type="caution">
    <text evidence="2">The sequence shown here is derived from an EMBL/GenBank/DDBJ whole genome shotgun (WGS) entry which is preliminary data.</text>
</comment>
<accession>A0A6A5BIP4</accession>
<protein>
    <submittedName>
        <fullName evidence="2">Uncharacterized protein</fullName>
    </submittedName>
</protein>
<keyword evidence="1" id="KW-0472">Membrane</keyword>
<evidence type="ECO:0000313" key="3">
    <source>
        <dbReference type="Proteomes" id="UP000444721"/>
    </source>
</evidence>
<dbReference type="Proteomes" id="UP000444721">
    <property type="component" value="Unassembled WGS sequence"/>
</dbReference>
<keyword evidence="1" id="KW-0812">Transmembrane</keyword>
<dbReference type="PANTHER" id="PTHR34078:SF3">
    <property type="entry name" value="TRANSMEMBRANE PROTEIN"/>
    <property type="match status" value="1"/>
</dbReference>
<feature type="transmembrane region" description="Helical" evidence="1">
    <location>
        <begin position="55"/>
        <end position="75"/>
    </location>
</feature>
<evidence type="ECO:0000256" key="1">
    <source>
        <dbReference type="SAM" id="Phobius"/>
    </source>
</evidence>
<evidence type="ECO:0000313" key="2">
    <source>
        <dbReference type="EMBL" id="KAF0973918.1"/>
    </source>
</evidence>
<name>A0A6A5BIP4_NAEFO</name>
<sequence length="121" mass="13845">MSQEQQPLAASYHKSDVPYYNKVQDVPYVINSEEGAFEENPEPEFHDPVADKRSVLMFAIGFIVPILHVVGLIMYGRSKSKKAKKFAVLSGYMMIFTFTFWVLLIQWVIIPVVAMSQKKTN</sequence>
<keyword evidence="1" id="KW-1133">Transmembrane helix</keyword>
<dbReference type="PANTHER" id="PTHR34078">
    <property type="entry name" value="EXPRESSED PROTEIN"/>
    <property type="match status" value="1"/>
</dbReference>
<dbReference type="VEuPathDB" id="AmoebaDB:NfTy_010160"/>
<proteinExistence type="predicted"/>
<dbReference type="RefSeq" id="XP_044558631.1">
    <property type="nucleotide sequence ID" value="XM_044711036.1"/>
</dbReference>
<dbReference type="AlphaFoldDB" id="A0A6A5BIP4"/>
<feature type="transmembrane region" description="Helical" evidence="1">
    <location>
        <begin position="87"/>
        <end position="110"/>
    </location>
</feature>
<organism evidence="2 3">
    <name type="scientific">Naegleria fowleri</name>
    <name type="common">Brain eating amoeba</name>
    <dbReference type="NCBI Taxonomy" id="5763"/>
    <lineage>
        <taxon>Eukaryota</taxon>
        <taxon>Discoba</taxon>
        <taxon>Heterolobosea</taxon>
        <taxon>Tetramitia</taxon>
        <taxon>Eutetramitia</taxon>
        <taxon>Vahlkampfiidae</taxon>
        <taxon>Naegleria</taxon>
    </lineage>
</organism>
<dbReference type="EMBL" id="VFQX01000058">
    <property type="protein sequence ID" value="KAF0973918.1"/>
    <property type="molecule type" value="Genomic_DNA"/>
</dbReference>
<dbReference type="VEuPathDB" id="AmoebaDB:FDP41_007305"/>
<dbReference type="OMA" id="LWIVCCI"/>
<dbReference type="GeneID" id="68114523"/>
<gene>
    <name evidence="2" type="ORF">FDP41_007305</name>
</gene>
<dbReference type="OrthoDB" id="10256011at2759"/>
<keyword evidence="3" id="KW-1185">Reference proteome</keyword>
<dbReference type="VEuPathDB" id="AmoebaDB:NF0100860"/>
<reference evidence="2 3" key="1">
    <citation type="journal article" date="2019" name="Sci. Rep.">
        <title>Nanopore sequencing improves the draft genome of the human pathogenic amoeba Naegleria fowleri.</title>
        <authorList>
            <person name="Liechti N."/>
            <person name="Schurch N."/>
            <person name="Bruggmann R."/>
            <person name="Wittwer M."/>
        </authorList>
    </citation>
    <scope>NUCLEOTIDE SEQUENCE [LARGE SCALE GENOMIC DNA]</scope>
    <source>
        <strain evidence="2 3">ATCC 30894</strain>
    </source>
</reference>